<dbReference type="SUPFAM" id="SSF54001">
    <property type="entry name" value="Cysteine proteinases"/>
    <property type="match status" value="1"/>
</dbReference>
<evidence type="ECO:0000259" key="3">
    <source>
        <dbReference type="SMART" id="SM00460"/>
    </source>
</evidence>
<feature type="region of interest" description="Disordered" evidence="1">
    <location>
        <begin position="39"/>
        <end position="100"/>
    </location>
</feature>
<organism evidence="4 5">
    <name type="scientific">Halomicrobium mukohataei</name>
    <dbReference type="NCBI Taxonomy" id="57705"/>
    <lineage>
        <taxon>Archaea</taxon>
        <taxon>Methanobacteriati</taxon>
        <taxon>Methanobacteriota</taxon>
        <taxon>Stenosarchaea group</taxon>
        <taxon>Halobacteria</taxon>
        <taxon>Halobacteriales</taxon>
        <taxon>Haloarculaceae</taxon>
        <taxon>Halomicrobium</taxon>
    </lineage>
</organism>
<proteinExistence type="predicted"/>
<feature type="region of interest" description="Disordered" evidence="1">
    <location>
        <begin position="867"/>
        <end position="886"/>
    </location>
</feature>
<dbReference type="PANTHER" id="PTHR42736:SF1">
    <property type="entry name" value="PROTEIN-GLUTAMINE GAMMA-GLUTAMYLTRANSFERASE"/>
    <property type="match status" value="1"/>
</dbReference>
<accession>A0A4D6KEL9</accession>
<dbReference type="Pfam" id="PF11992">
    <property type="entry name" value="TgpA_N"/>
    <property type="match status" value="1"/>
</dbReference>
<dbReference type="InterPro" id="IPR002931">
    <property type="entry name" value="Transglutaminase-like"/>
</dbReference>
<reference evidence="4 5" key="1">
    <citation type="submission" date="2019-04" db="EMBL/GenBank/DDBJ databases">
        <title>Complete genome sequence of Arthrobacter sp. ZXY-2 associated with effective atrazine degradation and salt adaptation.</title>
        <authorList>
            <person name="Zhao X."/>
        </authorList>
    </citation>
    <scope>NUCLEOTIDE SEQUENCE [LARGE SCALE GENOMIC DNA]</scope>
    <source>
        <strain evidence="5">ZP60</strain>
    </source>
</reference>
<name>A0A4D6KEL9_9EURY</name>
<dbReference type="SMART" id="SM00460">
    <property type="entry name" value="TGc"/>
    <property type="match status" value="1"/>
</dbReference>
<feature type="domain" description="Transglutaminase-like" evidence="3">
    <location>
        <begin position="286"/>
        <end position="356"/>
    </location>
</feature>
<evidence type="ECO:0000256" key="1">
    <source>
        <dbReference type="SAM" id="MobiDB-lite"/>
    </source>
</evidence>
<dbReference type="InterPro" id="IPR038765">
    <property type="entry name" value="Papain-like_cys_pep_sf"/>
</dbReference>
<evidence type="ECO:0000256" key="2">
    <source>
        <dbReference type="SAM" id="Phobius"/>
    </source>
</evidence>
<dbReference type="Proteomes" id="UP000297053">
    <property type="component" value="Chromosome"/>
</dbReference>
<keyword evidence="2" id="KW-1133">Transmembrane helix</keyword>
<feature type="compositionally biased region" description="Low complexity" evidence="1">
    <location>
        <begin position="389"/>
        <end position="400"/>
    </location>
</feature>
<dbReference type="RefSeq" id="WP_015762068.1">
    <property type="nucleotide sequence ID" value="NZ_CP039375.1"/>
</dbReference>
<keyword evidence="2" id="KW-0812">Transmembrane</keyword>
<dbReference type="AlphaFoldDB" id="A0A4D6KEL9"/>
<feature type="compositionally biased region" description="Pro residues" evidence="1">
    <location>
        <begin position="374"/>
        <end position="388"/>
    </location>
</feature>
<dbReference type="OMA" id="GMNAHAW"/>
<dbReference type="InterPro" id="IPR052901">
    <property type="entry name" value="Bact_TGase-like"/>
</dbReference>
<evidence type="ECO:0000313" key="5">
    <source>
        <dbReference type="Proteomes" id="UP000297053"/>
    </source>
</evidence>
<feature type="compositionally biased region" description="Gly residues" evidence="1">
    <location>
        <begin position="60"/>
        <end position="74"/>
    </location>
</feature>
<dbReference type="GeneID" id="42179000"/>
<protein>
    <submittedName>
        <fullName evidence="4">DUF3488 domain-containing protein</fullName>
    </submittedName>
</protein>
<dbReference type="Pfam" id="PF01841">
    <property type="entry name" value="Transglut_core"/>
    <property type="match status" value="1"/>
</dbReference>
<sequence length="886" mass="92657">MADDESLFEVGGTRDYSRVALVVVTLLALVVATTAVPALSPAGTDSPASSLVPIPEEVRGGSGGSGSGGGGGLGALSPGDSTDVGGSLGGESALRSRSDDVHFRVQSTQASYWRTGAYGEYTGTGWERREGTTPVDGELPVEGARDERVTYEVTLERSAASLPTVWRPTQVSRPGVSITENGAITADRAVPQGTSYTGVSQRPADDPAVLSQAGRDYPAEIEDRYTQLPADSEGRLGAFTDDLTADADGPYETARTIERWLESNKAYSLNASHDPEREAGVATQFVFDMETGYCEYFATSMVAMLRSQDIPARYVVGYSTGEQVGENSYTVRGMNAHAWTEVYFPEVGWVRFDATPAAERQQQERAALDDEPPTATPTPTPADQPPTDTPTATDTATPTPTERDDTADGYDVSLNRTAVPGVPVTVTVTEDGVPVMGAQVLFNGEPVGATATDGNVTATVPYAATLNVTIAGTADERVVVYGAPSRENGRLFRPAGPATRDTETFDLNTTAAISVSGDLTTGSEVSVLALVDGEPLRRAAVTLSGEQVATTDDRGRATVRLPDEPGETTLEVRRGAVEGTRRLTLGRLNVSVEPTAPLALPLTDARVNATVAGEPTAGATVALDGERIGTTGVDGTTTVSLPLADSATVAVSQYGQSRRTALEGLYANLAAVAAALLVAVLAAVALARRYGVTPRRIAAALARSGQLVVVALVGLGSVLDRAIRRLYRRTVLTVEHLRALVTGRVSPAALLAALRRWLADRSGGVQSAVTARFEPLAPAGDGDGGSDDAHATIREGWSQFLGHVSVARPERRTPEAIAAHAVEVDDLPADAVWTIVDAFRAVEYGQREPTERVPAVADAVAEIERAVERADDADGDAPGGQPEVAG</sequence>
<dbReference type="EMBL" id="CP039375">
    <property type="protein sequence ID" value="QCD65695.1"/>
    <property type="molecule type" value="Genomic_DNA"/>
</dbReference>
<feature type="transmembrane region" description="Helical" evidence="2">
    <location>
        <begin position="697"/>
        <end position="719"/>
    </location>
</feature>
<gene>
    <name evidence="4" type="ORF">E5139_08650</name>
</gene>
<feature type="transmembrane region" description="Helical" evidence="2">
    <location>
        <begin position="20"/>
        <end position="39"/>
    </location>
</feature>
<dbReference type="Gene3D" id="3.10.620.30">
    <property type="match status" value="1"/>
</dbReference>
<dbReference type="InterPro" id="IPR021878">
    <property type="entry name" value="TgpA_N"/>
</dbReference>
<feature type="region of interest" description="Disordered" evidence="1">
    <location>
        <begin position="184"/>
        <end position="210"/>
    </location>
</feature>
<keyword evidence="2" id="KW-0472">Membrane</keyword>
<feature type="region of interest" description="Disordered" evidence="1">
    <location>
        <begin position="358"/>
        <end position="413"/>
    </location>
</feature>
<dbReference type="PANTHER" id="PTHR42736">
    <property type="entry name" value="PROTEIN-GLUTAMINE GAMMA-GLUTAMYLTRANSFERASE"/>
    <property type="match status" value="1"/>
</dbReference>
<reference evidence="4 5" key="2">
    <citation type="submission" date="2019-04" db="EMBL/GenBank/DDBJ databases">
        <authorList>
            <person name="Yang S."/>
            <person name="Wei W."/>
        </authorList>
    </citation>
    <scope>NUCLEOTIDE SEQUENCE [LARGE SCALE GENOMIC DNA]</scope>
    <source>
        <strain evidence="5">ZP60</strain>
    </source>
</reference>
<evidence type="ECO:0000313" key="4">
    <source>
        <dbReference type="EMBL" id="QCD65695.1"/>
    </source>
</evidence>
<feature type="transmembrane region" description="Helical" evidence="2">
    <location>
        <begin position="665"/>
        <end position="685"/>
    </location>
</feature>
<dbReference type="KEGG" id="halz:E5139_08650"/>